<dbReference type="InterPro" id="IPR012334">
    <property type="entry name" value="Pectin_lyas_fold"/>
</dbReference>
<dbReference type="Gene3D" id="2.160.20.10">
    <property type="entry name" value="Single-stranded right-handed beta-helix, Pectin lyase-like"/>
    <property type="match status" value="2"/>
</dbReference>
<dbReference type="InterPro" id="IPR011050">
    <property type="entry name" value="Pectin_lyase_fold/virulence"/>
</dbReference>
<name>A0ABQ1KYG2_9SPHI</name>
<dbReference type="EMBL" id="BMIK01000001">
    <property type="protein sequence ID" value="GGC14591.1"/>
    <property type="molecule type" value="Genomic_DNA"/>
</dbReference>
<proteinExistence type="predicted"/>
<organism evidence="2 3">
    <name type="scientific">Parapedobacter defluvii</name>
    <dbReference type="NCBI Taxonomy" id="2045106"/>
    <lineage>
        <taxon>Bacteria</taxon>
        <taxon>Pseudomonadati</taxon>
        <taxon>Bacteroidota</taxon>
        <taxon>Sphingobacteriia</taxon>
        <taxon>Sphingobacteriales</taxon>
        <taxon>Sphingobacteriaceae</taxon>
        <taxon>Parapedobacter</taxon>
    </lineage>
</organism>
<dbReference type="SMART" id="SM00710">
    <property type="entry name" value="PbH1"/>
    <property type="match status" value="6"/>
</dbReference>
<accession>A0ABQ1KYG2</accession>
<comment type="caution">
    <text evidence="2">The sequence shown here is derived from an EMBL/GenBank/DDBJ whole genome shotgun (WGS) entry which is preliminary data.</text>
</comment>
<evidence type="ECO:0000313" key="2">
    <source>
        <dbReference type="EMBL" id="GGC14591.1"/>
    </source>
</evidence>
<sequence>MAAGLMFGPEKVVVASEMAPVVIRVADSGLMPNTRLNVEPMIRKWLRMHRDHPVHLVFPAGRYDFWPHHRDEALFAPSVAFNLTGMKNVTVTGAGTAFVFHGRMMPFRIDHATDIRLEGFSIDWDRPFVSQGQIVSITDDYVDMSIDSRAYPYEIVGDSIFFLGEGWRSPITKNYNNLYDKDRKEIVYQTRDNPLGDLPGAPATKLDGDLVRFHFRPKVKPEVGTFVALYHGAYITDGILVINSERVEIVDVTIYHTLSCGVSGYRSTDISLKNVQIIANEAKGRVFSVIADATHFNGCKGTIVMDGVTMTGAGDDFTNVHGMYAPVDSVTGDRSVMVKPNARYIGFDEGEIAWVVDTLTMQPKDSIRVVGQATVWHAGKVVGYRVTFDRPHRGAVSAGDLLENADRNPDVFVRNCRVLKRHRARGILVTTAGKVVIEHNYFNTAGAAILIEGDTDLWYESGGVRDVLISNNVFENCYTSGNNIIDSPWGWGEGVITITPSIRPDRPDFPTFHRNIRIMENTFRHYDHAILYARSVSGLVFAKNRLLRTFDYEPFYRPVGIYLDGCKAVTLADNEADDDFLGKSIHFEHMPKREITQRGQRVFK</sequence>
<dbReference type="InterPro" id="IPR006626">
    <property type="entry name" value="PbH1"/>
</dbReference>
<dbReference type="InterPro" id="IPR057275">
    <property type="entry name" value="Beta-barrel_GLAA-B_I"/>
</dbReference>
<keyword evidence="3" id="KW-1185">Reference proteome</keyword>
<dbReference type="Pfam" id="PF23763">
    <property type="entry name" value="Beta-barrel_GLAA-B_I"/>
    <property type="match status" value="1"/>
</dbReference>
<feature type="domain" description="GLAA-B beta-barrel" evidence="1">
    <location>
        <begin position="130"/>
        <end position="227"/>
    </location>
</feature>
<reference evidence="3" key="1">
    <citation type="journal article" date="2019" name="Int. J. Syst. Evol. Microbiol.">
        <title>The Global Catalogue of Microorganisms (GCM) 10K type strain sequencing project: providing services to taxonomists for standard genome sequencing and annotation.</title>
        <authorList>
            <consortium name="The Broad Institute Genomics Platform"/>
            <consortium name="The Broad Institute Genome Sequencing Center for Infectious Disease"/>
            <person name="Wu L."/>
            <person name="Ma J."/>
        </authorList>
    </citation>
    <scope>NUCLEOTIDE SEQUENCE [LARGE SCALE GENOMIC DNA]</scope>
    <source>
        <strain evidence="3">CGMCC 1.15342</strain>
    </source>
</reference>
<gene>
    <name evidence="2" type="primary">glaB</name>
    <name evidence="2" type="ORF">GCM10011386_02880</name>
</gene>
<dbReference type="Proteomes" id="UP000597338">
    <property type="component" value="Unassembled WGS sequence"/>
</dbReference>
<protein>
    <submittedName>
        <fullName evidence="2">Alpha-1,3-galactosidase B</fullName>
    </submittedName>
</protein>
<dbReference type="SUPFAM" id="SSF51126">
    <property type="entry name" value="Pectin lyase-like"/>
    <property type="match status" value="1"/>
</dbReference>
<evidence type="ECO:0000259" key="1">
    <source>
        <dbReference type="Pfam" id="PF23763"/>
    </source>
</evidence>
<evidence type="ECO:0000313" key="3">
    <source>
        <dbReference type="Proteomes" id="UP000597338"/>
    </source>
</evidence>